<dbReference type="InterPro" id="IPR035238">
    <property type="entry name" value="DUF5345"/>
</dbReference>
<protein>
    <recommendedName>
        <fullName evidence="4">YxlC family protein</fullName>
    </recommendedName>
</protein>
<keyword evidence="1" id="KW-0812">Transmembrane</keyword>
<keyword evidence="1" id="KW-1133">Transmembrane helix</keyword>
<dbReference type="AlphaFoldDB" id="A0A3G3JSS7"/>
<keyword evidence="3" id="KW-1185">Reference proteome</keyword>
<dbReference type="Pfam" id="PF17280">
    <property type="entry name" value="DUF5345"/>
    <property type="match status" value="1"/>
</dbReference>
<dbReference type="Proteomes" id="UP000269097">
    <property type="component" value="Chromosome"/>
</dbReference>
<feature type="transmembrane region" description="Helical" evidence="1">
    <location>
        <begin position="54"/>
        <end position="76"/>
    </location>
</feature>
<feature type="transmembrane region" description="Helical" evidence="1">
    <location>
        <begin position="82"/>
        <end position="99"/>
    </location>
</feature>
<reference evidence="2 3" key="1">
    <citation type="submission" date="2018-10" db="EMBL/GenBank/DDBJ databases">
        <title>Genome Sequence of Cohnella sp.</title>
        <authorList>
            <person name="Srinivasan S."/>
            <person name="Kim M.K."/>
        </authorList>
    </citation>
    <scope>NUCLEOTIDE SEQUENCE [LARGE SCALE GENOMIC DNA]</scope>
    <source>
        <strain evidence="2 3">18JY8-7</strain>
    </source>
</reference>
<sequence>MTKPSDDRHQEERLLKALNETWAQLDAAFEAEPAPLADWTALVKQSKRQAKRKLWRELAILWTAALGILGLMILLMTGMQNLFWLFQAAATVAAVPLLISEVKRAARMGGGGSAS</sequence>
<gene>
    <name evidence="2" type="ORF">EAV92_00855</name>
</gene>
<dbReference type="KEGG" id="coh:EAV92_00855"/>
<evidence type="ECO:0000313" key="3">
    <source>
        <dbReference type="Proteomes" id="UP000269097"/>
    </source>
</evidence>
<dbReference type="RefSeq" id="WP_123039344.1">
    <property type="nucleotide sequence ID" value="NZ_CP033433.1"/>
</dbReference>
<evidence type="ECO:0000256" key="1">
    <source>
        <dbReference type="SAM" id="Phobius"/>
    </source>
</evidence>
<organism evidence="2 3">
    <name type="scientific">Cohnella candidum</name>
    <dbReference type="NCBI Taxonomy" id="2674991"/>
    <lineage>
        <taxon>Bacteria</taxon>
        <taxon>Bacillati</taxon>
        <taxon>Bacillota</taxon>
        <taxon>Bacilli</taxon>
        <taxon>Bacillales</taxon>
        <taxon>Paenibacillaceae</taxon>
        <taxon>Cohnella</taxon>
    </lineage>
</organism>
<name>A0A3G3JSS7_9BACL</name>
<evidence type="ECO:0008006" key="4">
    <source>
        <dbReference type="Google" id="ProtNLM"/>
    </source>
</evidence>
<dbReference type="EMBL" id="CP033433">
    <property type="protein sequence ID" value="AYQ71280.1"/>
    <property type="molecule type" value="Genomic_DNA"/>
</dbReference>
<proteinExistence type="predicted"/>
<keyword evidence="1" id="KW-0472">Membrane</keyword>
<accession>A0A3G3JSS7</accession>
<evidence type="ECO:0000313" key="2">
    <source>
        <dbReference type="EMBL" id="AYQ71280.1"/>
    </source>
</evidence>